<organism evidence="1 2">
    <name type="scientific">Companilactobacillus farciminis</name>
    <dbReference type="NCBI Taxonomy" id="1612"/>
    <lineage>
        <taxon>Bacteria</taxon>
        <taxon>Bacillati</taxon>
        <taxon>Bacillota</taxon>
        <taxon>Bacilli</taxon>
        <taxon>Lactobacillales</taxon>
        <taxon>Lactobacillaceae</taxon>
        <taxon>Companilactobacillus</taxon>
    </lineage>
</organism>
<dbReference type="EMBL" id="DYWC01000230">
    <property type="protein sequence ID" value="HJF87707.1"/>
    <property type="molecule type" value="Genomic_DNA"/>
</dbReference>
<protein>
    <recommendedName>
        <fullName evidence="3">Actin-like protein N-terminal domain-containing protein</fullName>
    </recommendedName>
</protein>
<reference evidence="1" key="2">
    <citation type="submission" date="2021-09" db="EMBL/GenBank/DDBJ databases">
        <authorList>
            <person name="Gilroy R."/>
        </authorList>
    </citation>
    <scope>NUCLEOTIDE SEQUENCE</scope>
    <source>
        <strain evidence="1">7886</strain>
    </source>
</reference>
<evidence type="ECO:0008006" key="3">
    <source>
        <dbReference type="Google" id="ProtNLM"/>
    </source>
</evidence>
<dbReference type="SUPFAM" id="SSF53067">
    <property type="entry name" value="Actin-like ATPase domain"/>
    <property type="match status" value="1"/>
</dbReference>
<gene>
    <name evidence="1" type="ORF">K8V88_09760</name>
</gene>
<evidence type="ECO:0000313" key="2">
    <source>
        <dbReference type="Proteomes" id="UP000747013"/>
    </source>
</evidence>
<dbReference type="Proteomes" id="UP000747013">
    <property type="component" value="Unassembled WGS sequence"/>
</dbReference>
<evidence type="ECO:0000313" key="1">
    <source>
        <dbReference type="EMBL" id="HJF87707.1"/>
    </source>
</evidence>
<proteinExistence type="predicted"/>
<dbReference type="InterPro" id="IPR043129">
    <property type="entry name" value="ATPase_NBD"/>
</dbReference>
<accession>A0A921HTP0</accession>
<dbReference type="AlphaFoldDB" id="A0A921HTP0"/>
<sequence>MTENYSTNEILHFSNDAGNDSMKAYLDDEFFKMPSVIAFKGPQDSTAPISFENEEDKESYMNDFLNHMDVSISSNAVSENSENRRFIVGNSAAASGLPLTSFDLNDLSGKSDVDLTALLTLSLIAGNRVKKAYKKGEGLNDPLKVNVNMTTALPILEGKQPGKIDKYRDRYLNATHVVTFHNFKDPIVVQIKFNHVYVGLEGEMAQLMISNNINKQLGQFIINQLKKRYPKVANSLTPEILEKLIQNVLGIDIGGGTTEWTAIVNGTTNLNVSTSLMQGFDNVLEKARLYLQTKSLNFENISQIQEYLSSDTDDFFSNNKEIVKQAITDNAIPFNEQIVKQTSSVIRQIGSQLNLVFVYGGGSISLADTALLNDLSNKLKLFKGGAEVPVIWIPKPYAQVMNLGGLSIVQKALN</sequence>
<dbReference type="Gene3D" id="3.30.420.40">
    <property type="match status" value="2"/>
</dbReference>
<dbReference type="CDD" id="cd24023">
    <property type="entry name" value="ASKHA_NBD_ParM_Alp7A-like"/>
    <property type="match status" value="1"/>
</dbReference>
<name>A0A921HTP0_9LACO</name>
<reference evidence="1" key="1">
    <citation type="journal article" date="2021" name="PeerJ">
        <title>Extensive microbial diversity within the chicken gut microbiome revealed by metagenomics and culture.</title>
        <authorList>
            <person name="Gilroy R."/>
            <person name="Ravi A."/>
            <person name="Getino M."/>
            <person name="Pursley I."/>
            <person name="Horton D.L."/>
            <person name="Alikhan N.F."/>
            <person name="Baker D."/>
            <person name="Gharbi K."/>
            <person name="Hall N."/>
            <person name="Watson M."/>
            <person name="Adriaenssens E.M."/>
            <person name="Foster-Nyarko E."/>
            <person name="Jarju S."/>
            <person name="Secka A."/>
            <person name="Antonio M."/>
            <person name="Oren A."/>
            <person name="Chaudhuri R.R."/>
            <person name="La Ragione R."/>
            <person name="Hildebrand F."/>
            <person name="Pallen M.J."/>
        </authorList>
    </citation>
    <scope>NUCLEOTIDE SEQUENCE</scope>
    <source>
        <strain evidence="1">7886</strain>
    </source>
</reference>
<comment type="caution">
    <text evidence="1">The sequence shown here is derived from an EMBL/GenBank/DDBJ whole genome shotgun (WGS) entry which is preliminary data.</text>
</comment>